<comment type="subcellular location">
    <subcellularLocation>
        <location evidence="9">Cell inner membrane</location>
        <topology evidence="9">Peripheral membrane protein</topology>
        <orientation evidence="9">Cytoplasmic side</orientation>
    </subcellularLocation>
</comment>
<dbReference type="GO" id="GO:0048038">
    <property type="term" value="F:quinone binding"/>
    <property type="evidence" value="ECO:0007669"/>
    <property type="project" value="UniProtKB-KW"/>
</dbReference>
<dbReference type="NCBIfam" id="NF008387">
    <property type="entry name" value="PRK11183.1"/>
    <property type="match status" value="1"/>
</dbReference>
<protein>
    <recommendedName>
        <fullName evidence="9">Quinone-dependent D-lactate dehydrogenase</fullName>
        <ecNumber evidence="9">1.1.5.12</ecNumber>
    </recommendedName>
    <alternativeName>
        <fullName evidence="9">D-lactate dehydrogenase</fullName>
        <shortName evidence="9">D-LDH</shortName>
    </alternativeName>
</protein>
<dbReference type="FunFam" id="3.30.43.10:FF:000005">
    <property type="entry name" value="Quinone-dependent D-lactate dehydrogenase"/>
    <property type="match status" value="1"/>
</dbReference>
<comment type="similarity">
    <text evidence="9">Belongs to the quinone-dependent D-lactate dehydrogenase family.</text>
</comment>
<evidence type="ECO:0000313" key="13">
    <source>
        <dbReference type="EMBL" id="MCQ9121723.1"/>
    </source>
</evidence>
<comment type="function">
    <text evidence="9 10">Catalyzes the oxidation of D-lactate to pyruvate.</text>
</comment>
<dbReference type="GO" id="GO:0102029">
    <property type="term" value="F:D-lactate dehydrogenase (quinone) activity"/>
    <property type="evidence" value="ECO:0007669"/>
    <property type="project" value="UniProtKB-EC"/>
</dbReference>
<dbReference type="SUPFAM" id="SSF56176">
    <property type="entry name" value="FAD-binding/transporter-associated domain-like"/>
    <property type="match status" value="1"/>
</dbReference>
<dbReference type="InterPro" id="IPR036318">
    <property type="entry name" value="FAD-bd_PCMH-like_sf"/>
</dbReference>
<dbReference type="GO" id="GO:0006089">
    <property type="term" value="P:lactate metabolic process"/>
    <property type="evidence" value="ECO:0007669"/>
    <property type="project" value="UniProtKB-UniRule"/>
</dbReference>
<dbReference type="Gene3D" id="3.30.465.10">
    <property type="match status" value="1"/>
</dbReference>
<dbReference type="InterPro" id="IPR016167">
    <property type="entry name" value="FAD-bd_PCMH_sub1"/>
</dbReference>
<organism evidence="13 14">
    <name type="scientific">Rodentibacter pneumotropicus</name>
    <dbReference type="NCBI Taxonomy" id="758"/>
    <lineage>
        <taxon>Bacteria</taxon>
        <taxon>Pseudomonadati</taxon>
        <taxon>Pseudomonadota</taxon>
        <taxon>Gammaproteobacteria</taxon>
        <taxon>Pasteurellales</taxon>
        <taxon>Pasteurellaceae</taxon>
        <taxon>Rodentibacter</taxon>
    </lineage>
</organism>
<keyword evidence="2 9" id="KW-1003">Cell membrane</keyword>
<dbReference type="InterPro" id="IPR016164">
    <property type="entry name" value="FAD-linked_Oxase-like_C"/>
</dbReference>
<comment type="caution">
    <text evidence="13">The sequence shown here is derived from an EMBL/GenBank/DDBJ whole genome shotgun (WGS) entry which is preliminary data.</text>
</comment>
<feature type="binding site" evidence="9 11">
    <location>
        <position position="144"/>
    </location>
    <ligand>
        <name>FAD</name>
        <dbReference type="ChEBI" id="CHEBI:57692"/>
    </ligand>
</feature>
<dbReference type="GO" id="GO:0071949">
    <property type="term" value="F:FAD binding"/>
    <property type="evidence" value="ECO:0007669"/>
    <property type="project" value="InterPro"/>
</dbReference>
<feature type="binding site" evidence="9 11">
    <location>
        <position position="256"/>
    </location>
    <ligand>
        <name>FAD</name>
        <dbReference type="ChEBI" id="CHEBI:57692"/>
    </ligand>
</feature>
<evidence type="ECO:0000256" key="7">
    <source>
        <dbReference type="ARBA" id="ARBA00023002"/>
    </source>
</evidence>
<dbReference type="Proteomes" id="UP001206350">
    <property type="component" value="Unassembled WGS sequence"/>
</dbReference>
<dbReference type="InterPro" id="IPR006094">
    <property type="entry name" value="Oxid_FAD_bind_N"/>
</dbReference>
<dbReference type="InterPro" id="IPR016166">
    <property type="entry name" value="FAD-bd_PCMH"/>
</dbReference>
<evidence type="ECO:0000256" key="3">
    <source>
        <dbReference type="ARBA" id="ARBA00022519"/>
    </source>
</evidence>
<dbReference type="InterPro" id="IPR016169">
    <property type="entry name" value="FAD-bd_PCMH_sub2"/>
</dbReference>
<keyword evidence="7 9" id="KW-0560">Oxidoreductase</keyword>
<dbReference type="SUPFAM" id="SSF55103">
    <property type="entry name" value="FAD-linked oxidases, C-terminal domain"/>
    <property type="match status" value="1"/>
</dbReference>
<dbReference type="GO" id="GO:0055085">
    <property type="term" value="P:transmembrane transport"/>
    <property type="evidence" value="ECO:0007669"/>
    <property type="project" value="InterPro"/>
</dbReference>
<keyword evidence="14" id="KW-1185">Reference proteome</keyword>
<feature type="binding site" evidence="9 11">
    <location>
        <position position="154"/>
    </location>
    <ligand>
        <name>FAD</name>
        <dbReference type="ChEBI" id="CHEBI:57692"/>
    </ligand>
</feature>
<dbReference type="HAMAP" id="MF_02092">
    <property type="entry name" value="DLDH_Dld"/>
    <property type="match status" value="1"/>
</dbReference>
<dbReference type="GO" id="GO:0004458">
    <property type="term" value="F:D-lactate dehydrogenase (cytochrome) activity"/>
    <property type="evidence" value="ECO:0007669"/>
    <property type="project" value="UniProtKB-UniRule"/>
</dbReference>
<comment type="catalytic activity">
    <reaction evidence="9 10">
        <text>(R)-lactate + a quinone = a quinol + pyruvate</text>
        <dbReference type="Rhea" id="RHEA:51468"/>
        <dbReference type="ChEBI" id="CHEBI:15361"/>
        <dbReference type="ChEBI" id="CHEBI:16004"/>
        <dbReference type="ChEBI" id="CHEBI:24646"/>
        <dbReference type="ChEBI" id="CHEBI:132124"/>
        <dbReference type="EC" id="1.1.5.12"/>
    </reaction>
</comment>
<dbReference type="InterPro" id="IPR051264">
    <property type="entry name" value="FAD-oxidored/transferase_4"/>
</dbReference>
<dbReference type="Pfam" id="PF01565">
    <property type="entry name" value="FAD_binding_4"/>
    <property type="match status" value="1"/>
</dbReference>
<evidence type="ECO:0000259" key="12">
    <source>
        <dbReference type="PROSITE" id="PS51387"/>
    </source>
</evidence>
<comment type="cofactor">
    <cofactor evidence="1 9 10 11">
        <name>FAD</name>
        <dbReference type="ChEBI" id="CHEBI:57692"/>
    </cofactor>
</comment>
<dbReference type="InterPro" id="IPR016172">
    <property type="entry name" value="D-lactate_DH_C-sub1"/>
</dbReference>
<dbReference type="PANTHER" id="PTHR43716">
    <property type="entry name" value="D-2-HYDROXYGLUTARATE DEHYDROGENASE, MITOCHONDRIAL"/>
    <property type="match status" value="1"/>
</dbReference>
<name>A0AAW5LCC4_9PAST</name>
<dbReference type="AlphaFoldDB" id="A0AAW5LCC4"/>
<feature type="binding site" evidence="9 11">
    <location>
        <begin position="78"/>
        <end position="79"/>
    </location>
    <ligand>
        <name>FAD</name>
        <dbReference type="ChEBI" id="CHEBI:57692"/>
    </ligand>
</feature>
<dbReference type="Gene3D" id="3.30.70.610">
    <property type="entry name" value="D-lactate dehydrogenase, cap domain, subdomain 1"/>
    <property type="match status" value="2"/>
</dbReference>
<dbReference type="GO" id="GO:0031234">
    <property type="term" value="C:extrinsic component of cytoplasmic side of plasma membrane"/>
    <property type="evidence" value="ECO:0007669"/>
    <property type="project" value="UniProtKB-UniRule"/>
</dbReference>
<dbReference type="PIRSF" id="PIRSF000101">
    <property type="entry name" value="D-lactate_dh"/>
    <property type="match status" value="1"/>
</dbReference>
<dbReference type="Gene3D" id="3.30.43.10">
    <property type="entry name" value="Uridine Diphospho-n-acetylenolpyruvylglucosamine Reductase, domain 2"/>
    <property type="match status" value="1"/>
</dbReference>
<feature type="binding site" evidence="9 11">
    <location>
        <position position="137"/>
    </location>
    <ligand>
        <name>FAD</name>
        <dbReference type="ChEBI" id="CHEBI:57692"/>
    </ligand>
</feature>
<keyword evidence="5 9" id="KW-0874">Quinone</keyword>
<dbReference type="InterPro" id="IPR012256">
    <property type="entry name" value="D_lactate_DH"/>
</dbReference>
<evidence type="ECO:0000313" key="14">
    <source>
        <dbReference type="Proteomes" id="UP001206350"/>
    </source>
</evidence>
<keyword evidence="6 9" id="KW-0274">FAD</keyword>
<keyword evidence="3 9" id="KW-0997">Cell inner membrane</keyword>
<feature type="binding site" evidence="9 11">
    <location>
        <begin position="70"/>
        <end position="74"/>
    </location>
    <ligand>
        <name>FAD</name>
        <dbReference type="ChEBI" id="CHEBI:57692"/>
    </ligand>
</feature>
<evidence type="ECO:0000256" key="1">
    <source>
        <dbReference type="ARBA" id="ARBA00001974"/>
    </source>
</evidence>
<dbReference type="PROSITE" id="PS51387">
    <property type="entry name" value="FAD_PCMH"/>
    <property type="match status" value="1"/>
</dbReference>
<proteinExistence type="inferred from homology"/>
<dbReference type="EMBL" id="JALJCU010000021">
    <property type="protein sequence ID" value="MCQ9121723.1"/>
    <property type="molecule type" value="Genomic_DNA"/>
</dbReference>
<evidence type="ECO:0000256" key="4">
    <source>
        <dbReference type="ARBA" id="ARBA00022630"/>
    </source>
</evidence>
<keyword evidence="4 9" id="KW-0285">Flavoprotein</keyword>
<evidence type="ECO:0000256" key="6">
    <source>
        <dbReference type="ARBA" id="ARBA00022827"/>
    </source>
</evidence>
<evidence type="ECO:0000256" key="2">
    <source>
        <dbReference type="ARBA" id="ARBA00022475"/>
    </source>
</evidence>
<sequence>MFMNQLISQLTEIVGKQYIITDPSKTESYRSGYRFGSGNAVAVVKPATLLEFWQVLKICVEQDVIIINQAANTGLTGGSTPNGNDYDREIVIINAMRIDGIQLINNASQVVCLPGSTLNELENKLKPYGREPHSVIGSSCIGASVIGRICNNSGGALVQRGPAYTEMALYAQLNEQGELELKNHLGIDLGSTPEEILTNLQGHHYQQKDILQDFGKGHDHSYCNHVRQIDENSPARFNADSARHYEASGSAGKLAVFAVRLDTFPLENETAVFYIGTNQTDVLNDIRRQMLAHFEQLPISGEYIHRDAFDIAARYGKDTFWVIKKFGTHWLPKLFSLKANVDRLSKKVSFLPHHLSDKFLQLISKILPEHLPKSLWQYRDRYEHHLIIKMGGKGVNEARIFLKDYFSGHKKGGYFECNAIETQAAMLHRFAVASAAVRYRAIHEKEVEDIVALDVALRRNDKEWFERLPEEIDEQISHKLYYGHFMCHVFHQDYIVKKGYDCVKLEHKMLKLLDQRGAQYPAEHNVGHLYEAKPELHKFYKKLDPTNSFNPGIGQTSKKKYWAE</sequence>
<evidence type="ECO:0000256" key="10">
    <source>
        <dbReference type="PIRNR" id="PIRNR000101"/>
    </source>
</evidence>
<accession>A0AAW5LCC4</accession>
<dbReference type="Pfam" id="PF09330">
    <property type="entry name" value="Lact-deh-memb"/>
    <property type="match status" value="1"/>
</dbReference>
<keyword evidence="8 9" id="KW-0472">Membrane</keyword>
<reference evidence="13 14" key="1">
    <citation type="journal article" date="2022" name="Microbiol. Spectr.">
        <title>Microbiota of the Pregnant Mouse: Characterization of the Bacterial Communities in the Oral Cavity, Lung, Intestine, and Vagina through Culture and DNA Sequencing.</title>
        <authorList>
            <person name="Greenberg J.M."/>
            <person name="Romero R."/>
            <person name="Winters A.D."/>
            <person name="Galaz J."/>
            <person name="Garcia-Flores V."/>
            <person name="Arenas-Hernandez M."/>
            <person name="Panzer J."/>
            <person name="Shaffer Z."/>
            <person name="Kracht D.J."/>
            <person name="Gomez-Lopez N."/>
            <person name="Theis K.R."/>
        </authorList>
    </citation>
    <scope>NUCLEOTIDE SEQUENCE [LARGE SCALE GENOMIC DNA]</scope>
    <source>
        <strain evidence="13 14">MAC-C1-H1</strain>
    </source>
</reference>
<dbReference type="Gene3D" id="3.30.1370.20">
    <property type="entry name" value="D-lactate dehydrogenase, cap domain, subdomain 2"/>
    <property type="match status" value="1"/>
</dbReference>
<dbReference type="GO" id="GO:0022904">
    <property type="term" value="P:respiratory electron transport chain"/>
    <property type="evidence" value="ECO:0007669"/>
    <property type="project" value="InterPro"/>
</dbReference>
<evidence type="ECO:0000256" key="8">
    <source>
        <dbReference type="ARBA" id="ARBA00023136"/>
    </source>
</evidence>
<dbReference type="InterPro" id="IPR015409">
    <property type="entry name" value="Lactate_DH_C"/>
</dbReference>
<dbReference type="RefSeq" id="WP_256891965.1">
    <property type="nucleotide sequence ID" value="NZ_JALJCU010000021.1"/>
</dbReference>
<dbReference type="PANTHER" id="PTHR43716:SF1">
    <property type="entry name" value="D-2-HYDROXYGLUTARATE DEHYDROGENASE, MITOCHONDRIAL"/>
    <property type="match status" value="1"/>
</dbReference>
<dbReference type="InterPro" id="IPR016173">
    <property type="entry name" value="D-lactate_DH_C-sub2"/>
</dbReference>
<evidence type="ECO:0000256" key="5">
    <source>
        <dbReference type="ARBA" id="ARBA00022719"/>
    </source>
</evidence>
<gene>
    <name evidence="9 13" type="primary">dld</name>
    <name evidence="13" type="ORF">MUU45_001277</name>
</gene>
<evidence type="ECO:0000256" key="9">
    <source>
        <dbReference type="HAMAP-Rule" id="MF_02092"/>
    </source>
</evidence>
<feature type="binding site" evidence="11">
    <location>
        <position position="251"/>
    </location>
    <ligand>
        <name>FAD</name>
        <dbReference type="ChEBI" id="CHEBI:57692"/>
    </ligand>
</feature>
<dbReference type="EC" id="1.1.5.12" evidence="9"/>
<feature type="domain" description="FAD-binding PCMH-type" evidence="12">
    <location>
        <begin position="36"/>
        <end position="266"/>
    </location>
</feature>
<evidence type="ECO:0000256" key="11">
    <source>
        <dbReference type="PIRSR" id="PIRSR000101-1"/>
    </source>
</evidence>